<evidence type="ECO:0000256" key="5">
    <source>
        <dbReference type="ARBA" id="ARBA00023002"/>
    </source>
</evidence>
<dbReference type="PANTHER" id="PTHR42874:SF1">
    <property type="entry name" value="URICASE"/>
    <property type="match status" value="1"/>
</dbReference>
<feature type="binding site" evidence="9">
    <location>
        <position position="280"/>
    </location>
    <ligand>
        <name>urate</name>
        <dbReference type="ChEBI" id="CHEBI:17775"/>
    </ligand>
</feature>
<dbReference type="GO" id="GO:0006145">
    <property type="term" value="P:purine nucleobase catabolic process"/>
    <property type="evidence" value="ECO:0007669"/>
    <property type="project" value="TreeGrafter"/>
</dbReference>
<dbReference type="GO" id="GO:0019628">
    <property type="term" value="P:urate catabolic process"/>
    <property type="evidence" value="ECO:0007669"/>
    <property type="project" value="TreeGrafter"/>
</dbReference>
<dbReference type="InterPro" id="IPR019842">
    <property type="entry name" value="Uricase_CS"/>
</dbReference>
<dbReference type="PROSITE" id="PS00366">
    <property type="entry name" value="URICASE"/>
    <property type="match status" value="1"/>
</dbReference>
<evidence type="ECO:0000256" key="10">
    <source>
        <dbReference type="RuleBase" id="RU004455"/>
    </source>
</evidence>
<name>A0A9W8E1E5_9FUNG</name>
<keyword evidence="6 7" id="KW-0576">Peroxisome</keyword>
<evidence type="ECO:0000256" key="6">
    <source>
        <dbReference type="ARBA" id="ARBA00023140"/>
    </source>
</evidence>
<feature type="binding site" evidence="9">
    <location>
        <position position="205"/>
    </location>
    <ligand>
        <name>urate</name>
        <dbReference type="ChEBI" id="CHEBI:17775"/>
    </ligand>
</feature>
<accession>A0A9W8E1E5</accession>
<evidence type="ECO:0000256" key="4">
    <source>
        <dbReference type="ARBA" id="ARBA00022631"/>
    </source>
</evidence>
<dbReference type="AlphaFoldDB" id="A0A9W8E1E5"/>
<dbReference type="NCBIfam" id="TIGR03383">
    <property type="entry name" value="urate_oxi"/>
    <property type="match status" value="1"/>
</dbReference>
<comment type="subcellular location">
    <subcellularLocation>
        <location evidence="1 7">Peroxisome</location>
    </subcellularLocation>
</comment>
<evidence type="ECO:0000256" key="2">
    <source>
        <dbReference type="ARBA" id="ARBA00004831"/>
    </source>
</evidence>
<feature type="active site" description="Charge relay system" evidence="8">
    <location>
        <position position="64"/>
    </location>
</feature>
<feature type="binding site" evidence="9">
    <location>
        <position position="64"/>
    </location>
    <ligand>
        <name>O2</name>
        <dbReference type="ChEBI" id="CHEBI:15379"/>
    </ligand>
</feature>
<comment type="caution">
    <text evidence="11">The sequence shown here is derived from an EMBL/GenBank/DDBJ whole genome shotgun (WGS) entry which is preliminary data.</text>
</comment>
<protein>
    <recommendedName>
        <fullName evidence="7 10">Uricase</fullName>
        <ecNumber evidence="7 10">1.7.3.3</ecNumber>
    </recommendedName>
    <alternativeName>
        <fullName evidence="7">Urate oxidase</fullName>
    </alternativeName>
</protein>
<dbReference type="EC" id="1.7.3.3" evidence="7 10"/>
<evidence type="ECO:0000256" key="9">
    <source>
        <dbReference type="PIRSR" id="PIRSR000241-2"/>
    </source>
</evidence>
<evidence type="ECO:0000256" key="8">
    <source>
        <dbReference type="PIRSR" id="PIRSR000241-1"/>
    </source>
</evidence>
<dbReference type="InterPro" id="IPR002042">
    <property type="entry name" value="Uricase"/>
</dbReference>
<feature type="binding site" evidence="9">
    <location>
        <position position="205"/>
    </location>
    <ligand>
        <name>5-hydroxyisourate</name>
        <dbReference type="ChEBI" id="CHEBI:18072"/>
    </ligand>
</feature>
<dbReference type="Pfam" id="PF01014">
    <property type="entry name" value="Uricase"/>
    <property type="match status" value="2"/>
</dbReference>
<organism evidence="11 12">
    <name type="scientific">Tieghemiomyces parasiticus</name>
    <dbReference type="NCBI Taxonomy" id="78921"/>
    <lineage>
        <taxon>Eukaryota</taxon>
        <taxon>Fungi</taxon>
        <taxon>Fungi incertae sedis</taxon>
        <taxon>Zoopagomycota</taxon>
        <taxon>Kickxellomycotina</taxon>
        <taxon>Dimargaritomycetes</taxon>
        <taxon>Dimargaritales</taxon>
        <taxon>Dimargaritaceae</taxon>
        <taxon>Tieghemiomyces</taxon>
    </lineage>
</organism>
<evidence type="ECO:0000313" key="11">
    <source>
        <dbReference type="EMBL" id="KAJ1928515.1"/>
    </source>
</evidence>
<evidence type="ECO:0000256" key="7">
    <source>
        <dbReference type="PIRNR" id="PIRNR000241"/>
    </source>
</evidence>
<keyword evidence="12" id="KW-1185">Reference proteome</keyword>
<comment type="pathway">
    <text evidence="2 7">Purine metabolism; urate degradation; (S)-allantoin from urate: step 1/3.</text>
</comment>
<comment type="catalytic activity">
    <reaction evidence="7 10">
        <text>urate + O2 + H2O = 5-hydroxyisourate + H2O2</text>
        <dbReference type="Rhea" id="RHEA:21368"/>
        <dbReference type="ChEBI" id="CHEBI:15377"/>
        <dbReference type="ChEBI" id="CHEBI:15379"/>
        <dbReference type="ChEBI" id="CHEBI:16240"/>
        <dbReference type="ChEBI" id="CHEBI:17775"/>
        <dbReference type="ChEBI" id="CHEBI:18072"/>
        <dbReference type="EC" id="1.7.3.3"/>
    </reaction>
</comment>
<feature type="binding site" evidence="9">
    <location>
        <position position="280"/>
    </location>
    <ligand>
        <name>5-hydroxyisourate</name>
        <dbReference type="ChEBI" id="CHEBI:18072"/>
    </ligand>
</feature>
<feature type="binding site" evidence="9">
    <location>
        <position position="65"/>
    </location>
    <ligand>
        <name>urate</name>
        <dbReference type="ChEBI" id="CHEBI:17775"/>
    </ligand>
</feature>
<dbReference type="GO" id="GO:0004846">
    <property type="term" value="F:urate oxidase activity"/>
    <property type="evidence" value="ECO:0007669"/>
    <property type="project" value="UniProtKB-EC"/>
</dbReference>
<feature type="active site" description="Charge relay system" evidence="8">
    <location>
        <position position="282"/>
    </location>
</feature>
<keyword evidence="5 7" id="KW-0560">Oxidoreductase</keyword>
<dbReference type="GO" id="GO:0005777">
    <property type="term" value="C:peroxisome"/>
    <property type="evidence" value="ECO:0007669"/>
    <property type="project" value="UniProtKB-SubCell"/>
</dbReference>
<evidence type="ECO:0000256" key="1">
    <source>
        <dbReference type="ARBA" id="ARBA00004275"/>
    </source>
</evidence>
<feature type="binding site" evidence="9">
    <location>
        <position position="253"/>
    </location>
    <ligand>
        <name>5-hydroxyisourate</name>
        <dbReference type="ChEBI" id="CHEBI:18072"/>
    </ligand>
</feature>
<dbReference type="Gene3D" id="3.10.270.10">
    <property type="entry name" value="Urate Oxidase"/>
    <property type="match status" value="1"/>
</dbReference>
<feature type="binding site" evidence="9">
    <location>
        <position position="254"/>
    </location>
    <ligand>
        <name>5-hydroxyisourate</name>
        <dbReference type="ChEBI" id="CHEBI:18072"/>
    </ligand>
</feature>
<evidence type="ECO:0000313" key="12">
    <source>
        <dbReference type="Proteomes" id="UP001150569"/>
    </source>
</evidence>
<feature type="binding site" evidence="9">
    <location>
        <position position="65"/>
    </location>
    <ligand>
        <name>5-hydroxyisourate</name>
        <dbReference type="ChEBI" id="CHEBI:18072"/>
    </ligand>
</feature>
<feature type="binding site" evidence="9">
    <location>
        <position position="64"/>
    </location>
    <ligand>
        <name>5-hydroxyisourate</name>
        <dbReference type="ChEBI" id="CHEBI:18072"/>
    </ligand>
</feature>
<keyword evidence="4 7" id="KW-0659">Purine metabolism</keyword>
<feature type="binding site" evidence="9">
    <location>
        <position position="188"/>
    </location>
    <ligand>
        <name>5-hydroxyisourate</name>
        <dbReference type="ChEBI" id="CHEBI:18072"/>
    </ligand>
</feature>
<feature type="binding site" evidence="9">
    <location>
        <position position="253"/>
    </location>
    <ligand>
        <name>urate</name>
        <dbReference type="ChEBI" id="CHEBI:17775"/>
    </ligand>
</feature>
<reference evidence="11" key="1">
    <citation type="submission" date="2022-07" db="EMBL/GenBank/DDBJ databases">
        <title>Phylogenomic reconstructions and comparative analyses of Kickxellomycotina fungi.</title>
        <authorList>
            <person name="Reynolds N.K."/>
            <person name="Stajich J.E."/>
            <person name="Barry K."/>
            <person name="Grigoriev I.V."/>
            <person name="Crous P."/>
            <person name="Smith M.E."/>
        </authorList>
    </citation>
    <scope>NUCLEOTIDE SEQUENCE</scope>
    <source>
        <strain evidence="11">RSA 861</strain>
    </source>
</reference>
<dbReference type="PRINTS" id="PR00093">
    <property type="entry name" value="URICASE"/>
</dbReference>
<dbReference type="Proteomes" id="UP001150569">
    <property type="component" value="Unassembled WGS sequence"/>
</dbReference>
<comment type="function">
    <text evidence="7 10">Catalyzes the oxidation of uric acid to 5-hydroxyisourate, which is further processed to form (S)-allantoin.</text>
</comment>
<feature type="active site" description="Charge relay system" evidence="8">
    <location>
        <position position="18"/>
    </location>
</feature>
<feature type="binding site" evidence="9">
    <location>
        <position position="64"/>
    </location>
    <ligand>
        <name>urate</name>
        <dbReference type="ChEBI" id="CHEBI:17775"/>
    </ligand>
</feature>
<feature type="binding site" evidence="9">
    <location>
        <position position="254"/>
    </location>
    <ligand>
        <name>urate</name>
        <dbReference type="ChEBI" id="CHEBI:17775"/>
    </ligand>
</feature>
<evidence type="ECO:0000256" key="3">
    <source>
        <dbReference type="ARBA" id="ARBA00009760"/>
    </source>
</evidence>
<dbReference type="PIRSF" id="PIRSF000241">
    <property type="entry name" value="Urate_oxidase"/>
    <property type="match status" value="1"/>
</dbReference>
<dbReference type="OrthoDB" id="9992118at2759"/>
<gene>
    <name evidence="11" type="ORF">IWQ60_001989</name>
</gene>
<dbReference type="EMBL" id="JANBPT010000070">
    <property type="protein sequence ID" value="KAJ1928515.1"/>
    <property type="molecule type" value="Genomic_DNA"/>
</dbReference>
<sequence length="324" mass="35772">MTTAASVTAHLKSQRYGKDRVRLVKVLRHADGTQDLAELTVTVLLEGDFESVYTQADNRAVVATDSVKNTIYALAKLQPTVLPIERFGLALGRHFLDTYPHVSHVHITIQQHPWHRMTLDGAPHPHSFTRGNGTMRRTTQVTAQRTGPHTAYVPTGGSRAHNTSLEWTATVESGFCELAVVKTTGSAFTDFLRDGYTTLPETDDRILSTNVDCRWRFTGTEPAALGRVDYDRVYRTMQDHTLRIFALDNSASVQATLFRMADAGLRDCPDLKEISYALPNNHIFAVNLEPLGLANTGRDLDVYVPVTDPSGLITATVARTAAKL</sequence>
<feature type="binding site" evidence="9">
    <location>
        <position position="188"/>
    </location>
    <ligand>
        <name>urate</name>
        <dbReference type="ChEBI" id="CHEBI:17775"/>
    </ligand>
</feature>
<dbReference type="SUPFAM" id="SSF55620">
    <property type="entry name" value="Tetrahydrobiopterin biosynthesis enzymes-like"/>
    <property type="match status" value="2"/>
</dbReference>
<comment type="similarity">
    <text evidence="3 7 10">Belongs to the uricase family.</text>
</comment>
<feature type="binding site" evidence="9">
    <location>
        <position position="280"/>
    </location>
    <ligand>
        <name>O2</name>
        <dbReference type="ChEBI" id="CHEBI:15379"/>
    </ligand>
</feature>
<dbReference type="PANTHER" id="PTHR42874">
    <property type="entry name" value="URICASE"/>
    <property type="match status" value="1"/>
</dbReference>
<proteinExistence type="inferred from homology"/>
<dbReference type="FunFam" id="3.10.270.10:FF:000001">
    <property type="entry name" value="Uricase"/>
    <property type="match status" value="1"/>
</dbReference>